<feature type="domain" description="SLBB" evidence="18">
    <location>
        <begin position="204"/>
        <end position="283"/>
    </location>
</feature>
<dbReference type="GO" id="GO:0006811">
    <property type="term" value="P:monoatomic ion transport"/>
    <property type="evidence" value="ECO:0007669"/>
    <property type="project" value="UniProtKB-KW"/>
</dbReference>
<keyword evidence="9" id="KW-0406">Ion transport</keyword>
<dbReference type="EMBL" id="CP060394">
    <property type="protein sequence ID" value="QNI30757.1"/>
    <property type="molecule type" value="Genomic_DNA"/>
</dbReference>
<dbReference type="Pfam" id="PF22461">
    <property type="entry name" value="SLBB_2"/>
    <property type="match status" value="1"/>
</dbReference>
<evidence type="ECO:0000256" key="1">
    <source>
        <dbReference type="ARBA" id="ARBA00004571"/>
    </source>
</evidence>
<evidence type="ECO:0000256" key="11">
    <source>
        <dbReference type="ARBA" id="ARBA00023136"/>
    </source>
</evidence>
<dbReference type="Proteomes" id="UP000515312">
    <property type="component" value="Chromosome"/>
</dbReference>
<dbReference type="AlphaFoldDB" id="A0A7G8BDY7"/>
<keyword evidence="10" id="KW-0626">Porin</keyword>
<keyword evidence="7 15" id="KW-0732">Signal</keyword>
<dbReference type="Gene3D" id="3.10.560.10">
    <property type="entry name" value="Outer membrane lipoprotein wza domain like"/>
    <property type="match status" value="2"/>
</dbReference>
<comment type="subcellular location">
    <subcellularLocation>
        <location evidence="1">Cell outer membrane</location>
        <topology evidence="1">Multi-pass membrane protein</topology>
    </subcellularLocation>
</comment>
<keyword evidence="3" id="KW-0813">Transport</keyword>
<feature type="signal peptide" evidence="15">
    <location>
        <begin position="1"/>
        <end position="25"/>
    </location>
</feature>
<sequence length="311" mass="33279">MRLFKFCTYVLLAGVLATVSHRSWAQVNSVNDSQPTKVADQSAIIIGPGDLLDLTVFDVPELILKVRVDSTGIVNLPLIGDLKFAGMTVREAQLLIARKLVELEMVKKPEVSLLIEEFATQGTTVSGEVNAPGIYPLMGPHRLFDAISAAGGLTVKAGRAVTIIHAGQKDHPEIITLPEGTSFEQANVTIYPGDTIVISKTGVVYVVGEVAKPGAFLMENNTSMSFLKAIALAQGTTKLASQKHTLILRKTSTGTLQYEVPLNKIYQGEAPDLQLHAEDIVFVPTSNVKTYGAIGLQGAISAAIASIYVLR</sequence>
<dbReference type="GO" id="GO:0009279">
    <property type="term" value="C:cell outer membrane"/>
    <property type="evidence" value="ECO:0007669"/>
    <property type="project" value="UniProtKB-SubCell"/>
</dbReference>
<dbReference type="GO" id="GO:0015288">
    <property type="term" value="F:porin activity"/>
    <property type="evidence" value="ECO:0007669"/>
    <property type="project" value="UniProtKB-KW"/>
</dbReference>
<proteinExistence type="inferred from homology"/>
<feature type="domain" description="Polysaccharide export protein N-terminal" evidence="16">
    <location>
        <begin position="40"/>
        <end position="114"/>
    </location>
</feature>
<comment type="similarity">
    <text evidence="2">Belongs to the BexD/CtrA/VexA family.</text>
</comment>
<evidence type="ECO:0000259" key="17">
    <source>
        <dbReference type="Pfam" id="PF10531"/>
    </source>
</evidence>
<organism evidence="19 20">
    <name type="scientific">Alloacidobacterium dinghuense</name>
    <dbReference type="NCBI Taxonomy" id="2763107"/>
    <lineage>
        <taxon>Bacteria</taxon>
        <taxon>Pseudomonadati</taxon>
        <taxon>Acidobacteriota</taxon>
        <taxon>Terriglobia</taxon>
        <taxon>Terriglobales</taxon>
        <taxon>Acidobacteriaceae</taxon>
        <taxon>Alloacidobacterium</taxon>
    </lineage>
</organism>
<accession>A0A7G8BDY7</accession>
<keyword evidence="6" id="KW-0812">Transmembrane</keyword>
<keyword evidence="12" id="KW-0564">Palmitate</keyword>
<evidence type="ECO:0000256" key="8">
    <source>
        <dbReference type="ARBA" id="ARBA00023047"/>
    </source>
</evidence>
<protein>
    <submittedName>
        <fullName evidence="19">SLBB domain-containing protein</fullName>
    </submittedName>
</protein>
<evidence type="ECO:0000256" key="5">
    <source>
        <dbReference type="ARBA" id="ARBA00022597"/>
    </source>
</evidence>
<evidence type="ECO:0000256" key="2">
    <source>
        <dbReference type="ARBA" id="ARBA00009450"/>
    </source>
</evidence>
<evidence type="ECO:0000256" key="10">
    <source>
        <dbReference type="ARBA" id="ARBA00023114"/>
    </source>
</evidence>
<evidence type="ECO:0000256" key="6">
    <source>
        <dbReference type="ARBA" id="ARBA00022692"/>
    </source>
</evidence>
<keyword evidence="14" id="KW-0449">Lipoprotein</keyword>
<gene>
    <name evidence="19" type="ORF">H7849_16730</name>
</gene>
<dbReference type="InterPro" id="IPR054765">
    <property type="entry name" value="SLBB_dom"/>
</dbReference>
<feature type="domain" description="Soluble ligand binding" evidence="17">
    <location>
        <begin position="124"/>
        <end position="159"/>
    </location>
</feature>
<evidence type="ECO:0000256" key="9">
    <source>
        <dbReference type="ARBA" id="ARBA00023065"/>
    </source>
</evidence>
<keyword evidence="8" id="KW-0625">Polysaccharide transport</keyword>
<dbReference type="InterPro" id="IPR003715">
    <property type="entry name" value="Poly_export_N"/>
</dbReference>
<evidence type="ECO:0000256" key="12">
    <source>
        <dbReference type="ARBA" id="ARBA00023139"/>
    </source>
</evidence>
<keyword evidence="5" id="KW-0762">Sugar transport</keyword>
<dbReference type="Pfam" id="PF02563">
    <property type="entry name" value="Poly_export"/>
    <property type="match status" value="1"/>
</dbReference>
<dbReference type="PANTHER" id="PTHR33619:SF3">
    <property type="entry name" value="POLYSACCHARIDE EXPORT PROTEIN GFCE-RELATED"/>
    <property type="match status" value="1"/>
</dbReference>
<evidence type="ECO:0000256" key="15">
    <source>
        <dbReference type="SAM" id="SignalP"/>
    </source>
</evidence>
<evidence type="ECO:0000313" key="19">
    <source>
        <dbReference type="EMBL" id="QNI30757.1"/>
    </source>
</evidence>
<feature type="chain" id="PRO_5028898470" evidence="15">
    <location>
        <begin position="26"/>
        <end position="311"/>
    </location>
</feature>
<keyword evidence="13" id="KW-0998">Cell outer membrane</keyword>
<dbReference type="Gene3D" id="3.30.1950.10">
    <property type="entry name" value="wza like domain"/>
    <property type="match status" value="1"/>
</dbReference>
<keyword evidence="20" id="KW-1185">Reference proteome</keyword>
<keyword evidence="4" id="KW-1134">Transmembrane beta strand</keyword>
<dbReference type="GO" id="GO:0046930">
    <property type="term" value="C:pore complex"/>
    <property type="evidence" value="ECO:0007669"/>
    <property type="project" value="UniProtKB-KW"/>
</dbReference>
<dbReference type="KEGG" id="adin:H7849_16730"/>
<evidence type="ECO:0000259" key="16">
    <source>
        <dbReference type="Pfam" id="PF02563"/>
    </source>
</evidence>
<dbReference type="InterPro" id="IPR019554">
    <property type="entry name" value="Soluble_ligand-bd"/>
</dbReference>
<evidence type="ECO:0000259" key="18">
    <source>
        <dbReference type="Pfam" id="PF22461"/>
    </source>
</evidence>
<evidence type="ECO:0000256" key="14">
    <source>
        <dbReference type="ARBA" id="ARBA00023288"/>
    </source>
</evidence>
<dbReference type="PANTHER" id="PTHR33619">
    <property type="entry name" value="POLYSACCHARIDE EXPORT PROTEIN GFCE-RELATED"/>
    <property type="match status" value="1"/>
</dbReference>
<keyword evidence="11" id="KW-0472">Membrane</keyword>
<evidence type="ECO:0000256" key="4">
    <source>
        <dbReference type="ARBA" id="ARBA00022452"/>
    </source>
</evidence>
<evidence type="ECO:0000256" key="7">
    <source>
        <dbReference type="ARBA" id="ARBA00022729"/>
    </source>
</evidence>
<dbReference type="GO" id="GO:0015159">
    <property type="term" value="F:polysaccharide transmembrane transporter activity"/>
    <property type="evidence" value="ECO:0007669"/>
    <property type="project" value="InterPro"/>
</dbReference>
<evidence type="ECO:0000256" key="3">
    <source>
        <dbReference type="ARBA" id="ARBA00022448"/>
    </source>
</evidence>
<dbReference type="Pfam" id="PF10531">
    <property type="entry name" value="SLBB"/>
    <property type="match status" value="1"/>
</dbReference>
<evidence type="ECO:0000313" key="20">
    <source>
        <dbReference type="Proteomes" id="UP000515312"/>
    </source>
</evidence>
<evidence type="ECO:0000256" key="13">
    <source>
        <dbReference type="ARBA" id="ARBA00023237"/>
    </source>
</evidence>
<name>A0A7G8BDY7_9BACT</name>
<reference evidence="19 20" key="1">
    <citation type="submission" date="2020-08" db="EMBL/GenBank/DDBJ databases">
        <title>Edaphobacter telluris sp. nov. and Acidobacterium dinghuensis sp. nov., two acidobacteria isolated from forest soil.</title>
        <authorList>
            <person name="Fu J."/>
            <person name="Qiu L."/>
        </authorList>
    </citation>
    <scope>NUCLEOTIDE SEQUENCE [LARGE SCALE GENOMIC DNA]</scope>
    <source>
        <strain evidence="19">4Y35</strain>
    </source>
</reference>
<dbReference type="InterPro" id="IPR049712">
    <property type="entry name" value="Poly_export"/>
</dbReference>
<dbReference type="RefSeq" id="WP_186740843.1">
    <property type="nucleotide sequence ID" value="NZ_CP060394.1"/>
</dbReference>